<comment type="subcellular location">
    <subcellularLocation>
        <location evidence="1">Membrane</location>
        <topology evidence="1">Multi-pass membrane protein</topology>
    </subcellularLocation>
</comment>
<dbReference type="RefSeq" id="WP_047780479.1">
    <property type="nucleotide sequence ID" value="NZ_FOLW01000002.1"/>
</dbReference>
<evidence type="ECO:0000256" key="2">
    <source>
        <dbReference type="ARBA" id="ARBA00022692"/>
    </source>
</evidence>
<keyword evidence="4 5" id="KW-0472">Membrane</keyword>
<proteinExistence type="predicted"/>
<reference evidence="7 8" key="1">
    <citation type="submission" date="2016-10" db="EMBL/GenBank/DDBJ databases">
        <authorList>
            <person name="Varghese N."/>
            <person name="Submissions S."/>
        </authorList>
    </citation>
    <scope>NUCLEOTIDE SEQUENCE [LARGE SCALE GENOMIC DNA]</scope>
    <source>
        <strain evidence="7 8">DSM 5563</strain>
    </source>
</reference>
<accession>A0AAJ5BGB8</accession>
<protein>
    <recommendedName>
        <fullName evidence="6">NfeD-like C-terminal domain-containing protein</fullName>
    </recommendedName>
</protein>
<comment type="caution">
    <text evidence="7">The sequence shown here is derived from an EMBL/GenBank/DDBJ whole genome shotgun (WGS) entry which is preliminary data.</text>
</comment>
<evidence type="ECO:0000256" key="1">
    <source>
        <dbReference type="ARBA" id="ARBA00004141"/>
    </source>
</evidence>
<keyword evidence="3 5" id="KW-1133">Transmembrane helix</keyword>
<keyword evidence="2 5" id="KW-0812">Transmembrane</keyword>
<evidence type="ECO:0000313" key="7">
    <source>
        <dbReference type="EMBL" id="SFC35567.1"/>
    </source>
</evidence>
<dbReference type="PANTHER" id="PTHR33507">
    <property type="entry name" value="INNER MEMBRANE PROTEIN YBBJ"/>
    <property type="match status" value="1"/>
</dbReference>
<gene>
    <name evidence="7" type="ORF">SAMN02745723_102160</name>
</gene>
<dbReference type="EMBL" id="FOLW01000002">
    <property type="protein sequence ID" value="SFC35567.1"/>
    <property type="molecule type" value="Genomic_DNA"/>
</dbReference>
<sequence length="155" mass="17667">MDIIEDLIAYPYRFWLIFGGLLLAAELLGTYGYLLWSGISAIIIGVVTWLVPMDWSWQWVNFAILTLITAVIWWYWLKTRTVSEHSHLNQPNQLLIGQKMVLTEPIVHGIGRINLADGSWRVQCTEDLPAGTEIRITAVESITLIVKPVHSSKHQ</sequence>
<feature type="transmembrane region" description="Helical" evidence="5">
    <location>
        <begin position="12"/>
        <end position="28"/>
    </location>
</feature>
<feature type="domain" description="NfeD-like C-terminal" evidence="6">
    <location>
        <begin position="94"/>
        <end position="148"/>
    </location>
</feature>
<evidence type="ECO:0000313" key="8">
    <source>
        <dbReference type="Proteomes" id="UP000226420"/>
    </source>
</evidence>
<dbReference type="Pfam" id="PF01957">
    <property type="entry name" value="NfeD"/>
    <property type="match status" value="1"/>
</dbReference>
<dbReference type="GO" id="GO:0005886">
    <property type="term" value="C:plasma membrane"/>
    <property type="evidence" value="ECO:0007669"/>
    <property type="project" value="TreeGrafter"/>
</dbReference>
<evidence type="ECO:0000256" key="3">
    <source>
        <dbReference type="ARBA" id="ARBA00022989"/>
    </source>
</evidence>
<evidence type="ECO:0000259" key="6">
    <source>
        <dbReference type="Pfam" id="PF01957"/>
    </source>
</evidence>
<evidence type="ECO:0000256" key="4">
    <source>
        <dbReference type="ARBA" id="ARBA00023136"/>
    </source>
</evidence>
<evidence type="ECO:0000256" key="5">
    <source>
        <dbReference type="SAM" id="Phobius"/>
    </source>
</evidence>
<dbReference type="AlphaFoldDB" id="A0AAJ5BGB8"/>
<dbReference type="InterPro" id="IPR052165">
    <property type="entry name" value="Membrane_assoc_protease"/>
</dbReference>
<dbReference type="Proteomes" id="UP000226420">
    <property type="component" value="Unassembled WGS sequence"/>
</dbReference>
<dbReference type="Gene3D" id="2.40.50.140">
    <property type="entry name" value="Nucleic acid-binding proteins"/>
    <property type="match status" value="1"/>
</dbReference>
<dbReference type="InterPro" id="IPR012340">
    <property type="entry name" value="NA-bd_OB-fold"/>
</dbReference>
<feature type="transmembrane region" description="Helical" evidence="5">
    <location>
        <begin position="57"/>
        <end position="77"/>
    </location>
</feature>
<name>A0AAJ5BGB8_9GAMM</name>
<organism evidence="7 8">
    <name type="scientific">Pragia fontium DSM 5563 = ATCC 49100</name>
    <dbReference type="NCBI Taxonomy" id="1122977"/>
    <lineage>
        <taxon>Bacteria</taxon>
        <taxon>Pseudomonadati</taxon>
        <taxon>Pseudomonadota</taxon>
        <taxon>Gammaproteobacteria</taxon>
        <taxon>Enterobacterales</taxon>
        <taxon>Budviciaceae</taxon>
        <taxon>Pragia</taxon>
    </lineage>
</organism>
<dbReference type="PANTHER" id="PTHR33507:SF3">
    <property type="entry name" value="INNER MEMBRANE PROTEIN YBBJ"/>
    <property type="match status" value="1"/>
</dbReference>
<dbReference type="InterPro" id="IPR002810">
    <property type="entry name" value="NfeD-like_C"/>
</dbReference>